<feature type="region of interest" description="Disordered" evidence="1">
    <location>
        <begin position="1"/>
        <end position="65"/>
    </location>
</feature>
<feature type="compositionally biased region" description="Low complexity" evidence="1">
    <location>
        <begin position="23"/>
        <end position="39"/>
    </location>
</feature>
<accession>A0A7J8IXX0</accession>
<evidence type="ECO:0000313" key="3">
    <source>
        <dbReference type="Proteomes" id="UP000550707"/>
    </source>
</evidence>
<dbReference type="AlphaFoldDB" id="A0A7J8IXX0"/>
<dbReference type="EMBL" id="JACASF010000003">
    <property type="protein sequence ID" value="KAF6489080.1"/>
    <property type="molecule type" value="Genomic_DNA"/>
</dbReference>
<proteinExistence type="predicted"/>
<sequence>MQKPSGLKPPGRGGKHSSPMGRTSTGSASASATAAATGSKEGSEIVLEDPAPSAPQNHALQPFPV</sequence>
<evidence type="ECO:0000256" key="1">
    <source>
        <dbReference type="SAM" id="MobiDB-lite"/>
    </source>
</evidence>
<protein>
    <submittedName>
        <fullName evidence="2">CAP-Gly domain containing linker protein 2</fullName>
    </submittedName>
</protein>
<organism evidence="2 3">
    <name type="scientific">Molossus molossus</name>
    <name type="common">Pallas' mastiff bat</name>
    <name type="synonym">Vespertilio molossus</name>
    <dbReference type="NCBI Taxonomy" id="27622"/>
    <lineage>
        <taxon>Eukaryota</taxon>
        <taxon>Metazoa</taxon>
        <taxon>Chordata</taxon>
        <taxon>Craniata</taxon>
        <taxon>Vertebrata</taxon>
        <taxon>Euteleostomi</taxon>
        <taxon>Mammalia</taxon>
        <taxon>Eutheria</taxon>
        <taxon>Laurasiatheria</taxon>
        <taxon>Chiroptera</taxon>
        <taxon>Yangochiroptera</taxon>
        <taxon>Molossidae</taxon>
        <taxon>Molossus</taxon>
    </lineage>
</organism>
<dbReference type="Proteomes" id="UP000550707">
    <property type="component" value="Unassembled WGS sequence"/>
</dbReference>
<comment type="caution">
    <text evidence="2">The sequence shown here is derived from an EMBL/GenBank/DDBJ whole genome shotgun (WGS) entry which is preliminary data.</text>
</comment>
<reference evidence="2 3" key="1">
    <citation type="journal article" date="2020" name="Nature">
        <title>Six reference-quality genomes reveal evolution of bat adaptations.</title>
        <authorList>
            <person name="Jebb D."/>
            <person name="Huang Z."/>
            <person name="Pippel M."/>
            <person name="Hughes G.M."/>
            <person name="Lavrichenko K."/>
            <person name="Devanna P."/>
            <person name="Winkler S."/>
            <person name="Jermiin L.S."/>
            <person name="Skirmuntt E.C."/>
            <person name="Katzourakis A."/>
            <person name="Burkitt-Gray L."/>
            <person name="Ray D.A."/>
            <person name="Sullivan K.A.M."/>
            <person name="Roscito J.G."/>
            <person name="Kirilenko B.M."/>
            <person name="Davalos L.M."/>
            <person name="Corthals A.P."/>
            <person name="Power M.L."/>
            <person name="Jones G."/>
            <person name="Ransome R.D."/>
            <person name="Dechmann D.K.N."/>
            <person name="Locatelli A.G."/>
            <person name="Puechmaille S.J."/>
            <person name="Fedrigo O."/>
            <person name="Jarvis E.D."/>
            <person name="Hiller M."/>
            <person name="Vernes S.C."/>
            <person name="Myers E.W."/>
            <person name="Teeling E.C."/>
        </authorList>
    </citation>
    <scope>NUCLEOTIDE SEQUENCE [LARGE SCALE GENOMIC DNA]</scope>
    <source>
        <strain evidence="2">MMolMol1</strain>
        <tissue evidence="2">Muscle</tissue>
    </source>
</reference>
<gene>
    <name evidence="2" type="ORF">HJG59_002995</name>
</gene>
<keyword evidence="3" id="KW-1185">Reference proteome</keyword>
<name>A0A7J8IXX0_MOLMO</name>
<evidence type="ECO:0000313" key="2">
    <source>
        <dbReference type="EMBL" id="KAF6489080.1"/>
    </source>
</evidence>